<keyword evidence="2" id="KW-1185">Reference proteome</keyword>
<evidence type="ECO:0000313" key="1">
    <source>
        <dbReference type="EMBL" id="MFL0251978.1"/>
    </source>
</evidence>
<gene>
    <name evidence="1" type="ORF">ACJDT4_16280</name>
</gene>
<protein>
    <submittedName>
        <fullName evidence="1">Metal-binding protein</fullName>
    </submittedName>
</protein>
<proteinExistence type="predicted"/>
<dbReference type="EMBL" id="JBJIAA010000014">
    <property type="protein sequence ID" value="MFL0251978.1"/>
    <property type="molecule type" value="Genomic_DNA"/>
</dbReference>
<accession>A0ABW8TKH0</accession>
<comment type="caution">
    <text evidence="1">The sequence shown here is derived from an EMBL/GenBank/DDBJ whole genome shotgun (WGS) entry which is preliminary data.</text>
</comment>
<reference evidence="1 2" key="1">
    <citation type="submission" date="2024-11" db="EMBL/GenBank/DDBJ databases">
        <authorList>
            <person name="Heng Y.C."/>
            <person name="Lim A.C.H."/>
            <person name="Lee J.K.Y."/>
            <person name="Kittelmann S."/>
        </authorList>
    </citation>
    <scope>NUCLEOTIDE SEQUENCE [LARGE SCALE GENOMIC DNA]</scope>
    <source>
        <strain evidence="1 2">WILCCON 0114</strain>
    </source>
</reference>
<sequence length="80" mass="9009">MDSKDVMKYIESEYYIINTINCEVCGGDYRAIGQGVAFIDNEPYDICECECSSCGHKKTFEFPAPFLIDTCDKSKSNSLN</sequence>
<name>A0ABW8TKH0_9CLOT</name>
<dbReference type="Proteomes" id="UP001623592">
    <property type="component" value="Unassembled WGS sequence"/>
</dbReference>
<organism evidence="1 2">
    <name type="scientific">Clostridium neuense</name>
    <dbReference type="NCBI Taxonomy" id="1728934"/>
    <lineage>
        <taxon>Bacteria</taxon>
        <taxon>Bacillati</taxon>
        <taxon>Bacillota</taxon>
        <taxon>Clostridia</taxon>
        <taxon>Eubacteriales</taxon>
        <taxon>Clostridiaceae</taxon>
        <taxon>Clostridium</taxon>
    </lineage>
</organism>
<evidence type="ECO:0000313" key="2">
    <source>
        <dbReference type="Proteomes" id="UP001623592"/>
    </source>
</evidence>
<dbReference type="RefSeq" id="WP_406788629.1">
    <property type="nucleotide sequence ID" value="NZ_JBJIAA010000014.1"/>
</dbReference>